<dbReference type="Pfam" id="PF00990">
    <property type="entry name" value="GGDEF"/>
    <property type="match status" value="1"/>
</dbReference>
<feature type="domain" description="CHASE" evidence="6">
    <location>
        <begin position="93"/>
        <end position="150"/>
    </location>
</feature>
<dbReference type="PANTHER" id="PTHR46663">
    <property type="entry name" value="DIGUANYLATE CYCLASE DGCT-RELATED"/>
    <property type="match status" value="1"/>
</dbReference>
<dbReference type="GO" id="GO:0007165">
    <property type="term" value="P:signal transduction"/>
    <property type="evidence" value="ECO:0007669"/>
    <property type="project" value="UniProtKB-ARBA"/>
</dbReference>
<dbReference type="InterPro" id="IPR000014">
    <property type="entry name" value="PAS"/>
</dbReference>
<evidence type="ECO:0000313" key="8">
    <source>
        <dbReference type="EMBL" id="OOC10954.1"/>
    </source>
</evidence>
<dbReference type="InterPro" id="IPR035965">
    <property type="entry name" value="PAS-like_dom_sf"/>
</dbReference>
<keyword evidence="3" id="KW-0812">Transmembrane</keyword>
<dbReference type="OrthoDB" id="9812260at2"/>
<protein>
    <submittedName>
        <fullName evidence="8">Diguanylate cyclase</fullName>
    </submittedName>
</protein>
<gene>
    <name evidence="8" type="ORF">B1A74_03550</name>
</gene>
<evidence type="ECO:0000259" key="6">
    <source>
        <dbReference type="PROSITE" id="PS50839"/>
    </source>
</evidence>
<name>A0A1V3A0T0_9GAMM</name>
<dbReference type="InterPro" id="IPR000160">
    <property type="entry name" value="GGDEF_dom"/>
</dbReference>
<sequence>MLLFAGMFLLADRAWERQLTERHHSNLASEVASKRTRLESVINSLVHATIGLSAYAEARPGLDVEEFERVAERLYRRDPEVFRSLTLLAGSRIHFVYPLEGNREALGLDVAEHPEQGDSFRRVMDSGQTVVAGPWELEQGGVGLLVRSPVGVPGSVDGVTNGSPSAPLFTMSSVALDFEAILERAGFGQGSGLVQLAIKGRDGTGARGEVFHDPQEIAAGPIEWRQTVSFAGGEWVLLARPAEDAIPTARPPAWWAFGIVGTLALGGLSWRVTGYVRDRRRLLAQYHALVSNLEDATLVVRGTRLLWTNPAFRRATGRTPGVLGTVEDLALFHPDDIEGLPADLDFSEEDPEPSGRQVRVLMADGHWRFHLLRWVPIPWEQGQAMLLILVDVHENRMLFEALAQARDLQDALFEAMPGHALVIGEEGRVYRSFGDAWARGEVDAEGPGAIVGHCVEELLPEPVARQFLAVVRRALSEGALQETEYLLDPGVLHPAGSAEGYAPGECREDGQRWFEARVRPIAAHFEGRAAVVWHALDVTARRHLEERLQTLAWQDPLTEAANRAALERAFPRMSSRARRQGEQLAMIFIDLDRFKPINDQYGHAVGDQLLRRLSAALADQLRAEDLLVRLGGDEFLILTGSLASRDEVPPLIERLRGVFETRWELTLDDGALVSVVVTASIGVAFHPEHGESLSELIASADRAMYRVKGRGRNAVAWVEGDDVR</sequence>
<dbReference type="InterPro" id="IPR006189">
    <property type="entry name" value="CHASE_dom"/>
</dbReference>
<comment type="caution">
    <text evidence="8">The sequence shown here is derived from an EMBL/GenBank/DDBJ whole genome shotgun (WGS) entry which is preliminary data.</text>
</comment>
<dbReference type="InterPro" id="IPR043128">
    <property type="entry name" value="Rev_trsase/Diguanyl_cyclase"/>
</dbReference>
<dbReference type="SMART" id="SM00267">
    <property type="entry name" value="GGDEF"/>
    <property type="match status" value="1"/>
</dbReference>
<dbReference type="AlphaFoldDB" id="A0A1V3A0T0"/>
<evidence type="ECO:0000256" key="4">
    <source>
        <dbReference type="ARBA" id="ARBA00022989"/>
    </source>
</evidence>
<dbReference type="RefSeq" id="WP_077243804.1">
    <property type="nucleotide sequence ID" value="NZ_MUZR01000008.1"/>
</dbReference>
<dbReference type="Proteomes" id="UP000189177">
    <property type="component" value="Unassembled WGS sequence"/>
</dbReference>
<keyword evidence="4" id="KW-1133">Transmembrane helix</keyword>
<dbReference type="Pfam" id="PF03924">
    <property type="entry name" value="CHASE"/>
    <property type="match status" value="1"/>
</dbReference>
<organism evidence="8 9">
    <name type="scientific">Thioalkalivibrio halophilus</name>
    <dbReference type="NCBI Taxonomy" id="252474"/>
    <lineage>
        <taxon>Bacteria</taxon>
        <taxon>Pseudomonadati</taxon>
        <taxon>Pseudomonadota</taxon>
        <taxon>Gammaproteobacteria</taxon>
        <taxon>Chromatiales</taxon>
        <taxon>Ectothiorhodospiraceae</taxon>
        <taxon>Thioalkalivibrio</taxon>
    </lineage>
</organism>
<comment type="subcellular location">
    <subcellularLocation>
        <location evidence="2">Membrane</location>
    </subcellularLocation>
</comment>
<dbReference type="PANTHER" id="PTHR46663:SF2">
    <property type="entry name" value="GGDEF DOMAIN-CONTAINING PROTEIN"/>
    <property type="match status" value="1"/>
</dbReference>
<dbReference type="CDD" id="cd01949">
    <property type="entry name" value="GGDEF"/>
    <property type="match status" value="1"/>
</dbReference>
<dbReference type="Gene3D" id="3.30.70.270">
    <property type="match status" value="1"/>
</dbReference>
<dbReference type="PROSITE" id="PS50839">
    <property type="entry name" value="CHASE"/>
    <property type="match status" value="1"/>
</dbReference>
<evidence type="ECO:0000259" key="7">
    <source>
        <dbReference type="PROSITE" id="PS50887"/>
    </source>
</evidence>
<dbReference type="FunFam" id="3.30.70.270:FF:000001">
    <property type="entry name" value="Diguanylate cyclase domain protein"/>
    <property type="match status" value="1"/>
</dbReference>
<dbReference type="PROSITE" id="PS50887">
    <property type="entry name" value="GGDEF"/>
    <property type="match status" value="1"/>
</dbReference>
<dbReference type="InterPro" id="IPR042240">
    <property type="entry name" value="CHASE_sf"/>
</dbReference>
<keyword evidence="9" id="KW-1185">Reference proteome</keyword>
<evidence type="ECO:0000256" key="3">
    <source>
        <dbReference type="ARBA" id="ARBA00022692"/>
    </source>
</evidence>
<dbReference type="Gene3D" id="3.30.450.20">
    <property type="entry name" value="PAS domain"/>
    <property type="match status" value="2"/>
</dbReference>
<dbReference type="Pfam" id="PF08448">
    <property type="entry name" value="PAS_4"/>
    <property type="match status" value="1"/>
</dbReference>
<evidence type="ECO:0000256" key="1">
    <source>
        <dbReference type="ARBA" id="ARBA00001946"/>
    </source>
</evidence>
<dbReference type="InterPro" id="IPR013656">
    <property type="entry name" value="PAS_4"/>
</dbReference>
<dbReference type="SUPFAM" id="SSF55073">
    <property type="entry name" value="Nucleotide cyclase"/>
    <property type="match status" value="1"/>
</dbReference>
<feature type="domain" description="GGDEF" evidence="7">
    <location>
        <begin position="582"/>
        <end position="720"/>
    </location>
</feature>
<keyword evidence="5" id="KW-0472">Membrane</keyword>
<evidence type="ECO:0000256" key="5">
    <source>
        <dbReference type="ARBA" id="ARBA00023136"/>
    </source>
</evidence>
<dbReference type="GO" id="GO:0016020">
    <property type="term" value="C:membrane"/>
    <property type="evidence" value="ECO:0007669"/>
    <property type="project" value="UniProtKB-SubCell"/>
</dbReference>
<dbReference type="NCBIfam" id="TIGR00254">
    <property type="entry name" value="GGDEF"/>
    <property type="match status" value="1"/>
</dbReference>
<proteinExistence type="predicted"/>
<dbReference type="SMART" id="SM01079">
    <property type="entry name" value="CHASE"/>
    <property type="match status" value="1"/>
</dbReference>
<reference evidence="8 9" key="1">
    <citation type="submission" date="2017-02" db="EMBL/GenBank/DDBJ databases">
        <title>Genomic diversity within the haloalkaliphilic genus Thioalkalivibrio.</title>
        <authorList>
            <person name="Ahn A.-C."/>
            <person name="Meier-Kolthoff J."/>
            <person name="Overmars L."/>
            <person name="Richter M."/>
            <person name="Woyke T."/>
            <person name="Sorokin D.Y."/>
            <person name="Muyzer G."/>
        </authorList>
    </citation>
    <scope>NUCLEOTIDE SEQUENCE [LARGE SCALE GENOMIC DNA]</scope>
    <source>
        <strain evidence="8 9">HL17</strain>
    </source>
</reference>
<dbReference type="SUPFAM" id="SSF55785">
    <property type="entry name" value="PYP-like sensor domain (PAS domain)"/>
    <property type="match status" value="2"/>
</dbReference>
<dbReference type="GO" id="GO:0003824">
    <property type="term" value="F:catalytic activity"/>
    <property type="evidence" value="ECO:0007669"/>
    <property type="project" value="UniProtKB-ARBA"/>
</dbReference>
<evidence type="ECO:0000256" key="2">
    <source>
        <dbReference type="ARBA" id="ARBA00004370"/>
    </source>
</evidence>
<evidence type="ECO:0000313" key="9">
    <source>
        <dbReference type="Proteomes" id="UP000189177"/>
    </source>
</evidence>
<dbReference type="Gene3D" id="3.30.450.350">
    <property type="entry name" value="CHASE domain"/>
    <property type="match status" value="1"/>
</dbReference>
<comment type="cofactor">
    <cofactor evidence="1">
        <name>Mg(2+)</name>
        <dbReference type="ChEBI" id="CHEBI:18420"/>
    </cofactor>
</comment>
<dbReference type="EMBL" id="MUZR01000008">
    <property type="protein sequence ID" value="OOC10954.1"/>
    <property type="molecule type" value="Genomic_DNA"/>
</dbReference>
<accession>A0A1V3A0T0</accession>
<dbReference type="STRING" id="252474.B1A74_03550"/>
<dbReference type="CDD" id="cd00130">
    <property type="entry name" value="PAS"/>
    <property type="match status" value="1"/>
</dbReference>
<dbReference type="InterPro" id="IPR052163">
    <property type="entry name" value="DGC-Regulatory_Protein"/>
</dbReference>
<dbReference type="InterPro" id="IPR029787">
    <property type="entry name" value="Nucleotide_cyclase"/>
</dbReference>